<dbReference type="Gene3D" id="3.40.30.10">
    <property type="entry name" value="Glutaredoxin"/>
    <property type="match status" value="1"/>
</dbReference>
<gene>
    <name evidence="1" type="ORF">FY528_06955</name>
</gene>
<dbReference type="RefSeq" id="WP_149070270.1">
    <property type="nucleotide sequence ID" value="NZ_VTHL01000005.1"/>
</dbReference>
<keyword evidence="2" id="KW-1185">Reference proteome</keyword>
<dbReference type="Pfam" id="PF14595">
    <property type="entry name" value="Thioredoxin_9"/>
    <property type="match status" value="1"/>
</dbReference>
<dbReference type="EMBL" id="VTHL01000005">
    <property type="protein sequence ID" value="TYZ11425.1"/>
    <property type="molecule type" value="Genomic_DNA"/>
</dbReference>
<proteinExistence type="predicted"/>
<comment type="caution">
    <text evidence="1">The sequence shown here is derived from an EMBL/GenBank/DDBJ whole genome shotgun (WGS) entry which is preliminary data.</text>
</comment>
<evidence type="ECO:0000313" key="1">
    <source>
        <dbReference type="EMBL" id="TYZ11425.1"/>
    </source>
</evidence>
<sequence length="202" mass="22536">MALSVLSAERLSAAYSYPAYRQLINELLAQGLTTGPNQSEALTHYARLNVQRMERIDKTVQVLPELLVAAQELPRPYVWLVLTEGWCGDAAQIVPTLEAVAQASQGQLTTRYLLRDENLDLMDRYLTNGGRAIPKLIMLDAITLEEVAHWGPRPAPAQALFLDLKGQGLSHEAYAEQVHAWYAKDKTRTTQAELLALIRQLS</sequence>
<dbReference type="Proteomes" id="UP000322791">
    <property type="component" value="Unassembled WGS sequence"/>
</dbReference>
<name>A0A5D6V886_9BACT</name>
<evidence type="ECO:0000313" key="2">
    <source>
        <dbReference type="Proteomes" id="UP000322791"/>
    </source>
</evidence>
<organism evidence="1 2">
    <name type="scientific">Hymenobacter lutimineralis</name>
    <dbReference type="NCBI Taxonomy" id="2606448"/>
    <lineage>
        <taxon>Bacteria</taxon>
        <taxon>Pseudomonadati</taxon>
        <taxon>Bacteroidota</taxon>
        <taxon>Cytophagia</taxon>
        <taxon>Cytophagales</taxon>
        <taxon>Hymenobacteraceae</taxon>
        <taxon>Hymenobacter</taxon>
    </lineage>
</organism>
<protein>
    <submittedName>
        <fullName evidence="1">Thioredoxin family protein</fullName>
    </submittedName>
</protein>
<dbReference type="AlphaFoldDB" id="A0A5D6V886"/>
<dbReference type="InterPro" id="IPR036249">
    <property type="entry name" value="Thioredoxin-like_sf"/>
</dbReference>
<dbReference type="SUPFAM" id="SSF52833">
    <property type="entry name" value="Thioredoxin-like"/>
    <property type="match status" value="1"/>
</dbReference>
<reference evidence="1 2" key="1">
    <citation type="submission" date="2019-08" db="EMBL/GenBank/DDBJ databases">
        <authorList>
            <person name="Seo M.-J."/>
        </authorList>
    </citation>
    <scope>NUCLEOTIDE SEQUENCE [LARGE SCALE GENOMIC DNA]</scope>
    <source>
        <strain evidence="1 2">KIGAM108</strain>
    </source>
</reference>
<accession>A0A5D6V886</accession>